<evidence type="ECO:0000256" key="4">
    <source>
        <dbReference type="PROSITE-ProRule" id="PRU00335"/>
    </source>
</evidence>
<evidence type="ECO:0000256" key="1">
    <source>
        <dbReference type="ARBA" id="ARBA00023015"/>
    </source>
</evidence>
<feature type="DNA-binding region" description="H-T-H motif" evidence="4">
    <location>
        <begin position="55"/>
        <end position="74"/>
    </location>
</feature>
<dbReference type="EMBL" id="JBHSXS010000001">
    <property type="protein sequence ID" value="MFC6878505.1"/>
    <property type="molecule type" value="Genomic_DNA"/>
</dbReference>
<dbReference type="InterPro" id="IPR050109">
    <property type="entry name" value="HTH-type_TetR-like_transc_reg"/>
</dbReference>
<dbReference type="PANTHER" id="PTHR30055:SF151">
    <property type="entry name" value="TRANSCRIPTIONAL REGULATORY PROTEIN"/>
    <property type="match status" value="1"/>
</dbReference>
<reference evidence="7" key="1">
    <citation type="journal article" date="2019" name="Int. J. Syst. Evol. Microbiol.">
        <title>The Global Catalogue of Microorganisms (GCM) 10K type strain sequencing project: providing services to taxonomists for standard genome sequencing and annotation.</title>
        <authorList>
            <consortium name="The Broad Institute Genomics Platform"/>
            <consortium name="The Broad Institute Genome Sequencing Center for Infectious Disease"/>
            <person name="Wu L."/>
            <person name="Ma J."/>
        </authorList>
    </citation>
    <scope>NUCLEOTIDE SEQUENCE [LARGE SCALE GENOMIC DNA]</scope>
    <source>
        <strain evidence="7">JCM 3369</strain>
    </source>
</reference>
<dbReference type="Pfam" id="PF02909">
    <property type="entry name" value="TetR_C_1"/>
    <property type="match status" value="1"/>
</dbReference>
<keyword evidence="2 4" id="KW-0238">DNA-binding</keyword>
<dbReference type="InterPro" id="IPR009057">
    <property type="entry name" value="Homeodomain-like_sf"/>
</dbReference>
<dbReference type="InterPro" id="IPR001647">
    <property type="entry name" value="HTH_TetR"/>
</dbReference>
<dbReference type="InterPro" id="IPR036271">
    <property type="entry name" value="Tet_transcr_reg_TetR-rel_C_sf"/>
</dbReference>
<keyword evidence="1" id="KW-0805">Transcription regulation</keyword>
<dbReference type="Proteomes" id="UP001596380">
    <property type="component" value="Unassembled WGS sequence"/>
</dbReference>
<evidence type="ECO:0000259" key="5">
    <source>
        <dbReference type="PROSITE" id="PS50977"/>
    </source>
</evidence>
<keyword evidence="7" id="KW-1185">Reference proteome</keyword>
<protein>
    <submittedName>
        <fullName evidence="6">TetR/AcrR family transcriptional regulator</fullName>
    </submittedName>
</protein>
<organism evidence="6 7">
    <name type="scientific">Actinomadura yumaensis</name>
    <dbReference type="NCBI Taxonomy" id="111807"/>
    <lineage>
        <taxon>Bacteria</taxon>
        <taxon>Bacillati</taxon>
        <taxon>Actinomycetota</taxon>
        <taxon>Actinomycetes</taxon>
        <taxon>Streptosporangiales</taxon>
        <taxon>Thermomonosporaceae</taxon>
        <taxon>Actinomadura</taxon>
    </lineage>
</organism>
<evidence type="ECO:0000313" key="7">
    <source>
        <dbReference type="Proteomes" id="UP001596380"/>
    </source>
</evidence>
<dbReference type="InterPro" id="IPR004111">
    <property type="entry name" value="Repressor_TetR_C"/>
</dbReference>
<dbReference type="Gene3D" id="1.10.10.60">
    <property type="entry name" value="Homeodomain-like"/>
    <property type="match status" value="1"/>
</dbReference>
<dbReference type="SUPFAM" id="SSF48498">
    <property type="entry name" value="Tetracyclin repressor-like, C-terminal domain"/>
    <property type="match status" value="1"/>
</dbReference>
<dbReference type="RefSeq" id="WP_160819906.1">
    <property type="nucleotide sequence ID" value="NZ_JBHSXE010000001.1"/>
</dbReference>
<evidence type="ECO:0000313" key="6">
    <source>
        <dbReference type="EMBL" id="MFC6878505.1"/>
    </source>
</evidence>
<gene>
    <name evidence="6" type="ORF">ACFQKB_01870</name>
</gene>
<dbReference type="Gene3D" id="1.10.357.10">
    <property type="entry name" value="Tetracycline Repressor, domain 2"/>
    <property type="match status" value="1"/>
</dbReference>
<dbReference type="Pfam" id="PF00440">
    <property type="entry name" value="TetR_N"/>
    <property type="match status" value="1"/>
</dbReference>
<evidence type="ECO:0000256" key="2">
    <source>
        <dbReference type="ARBA" id="ARBA00023125"/>
    </source>
</evidence>
<accession>A0ABW2CC09</accession>
<comment type="caution">
    <text evidence="6">The sequence shown here is derived from an EMBL/GenBank/DDBJ whole genome shotgun (WGS) entry which is preliminary data.</text>
</comment>
<evidence type="ECO:0000256" key="3">
    <source>
        <dbReference type="ARBA" id="ARBA00023163"/>
    </source>
</evidence>
<sequence>MSTGVDPQELPPGLALAWGLPVKTSKLGRPPSQSVEQVVEAAIDLADAEGFAALSMPKLAKRLGLTANAIYRYVRSRDELLVLVAETGWGPAPDLAAGADRWRTAATTWTQAMIDRCDVHPWLVDLPARGAPMTPNLLRWTEVILQTFTGAGLSPKEAIQCALLLDVYARRIADMRRDLRQNSAGPAQSTAVQDFLLPLLREHGYPIVAALMVDDDFSDDIDDSDVTFGLTRILDGIDGLLPRNRNHRTADPAD</sequence>
<proteinExistence type="predicted"/>
<dbReference type="PANTHER" id="PTHR30055">
    <property type="entry name" value="HTH-TYPE TRANSCRIPTIONAL REGULATOR RUTR"/>
    <property type="match status" value="1"/>
</dbReference>
<keyword evidence="3" id="KW-0804">Transcription</keyword>
<dbReference type="PROSITE" id="PS50977">
    <property type="entry name" value="HTH_TETR_2"/>
    <property type="match status" value="1"/>
</dbReference>
<dbReference type="SUPFAM" id="SSF46689">
    <property type="entry name" value="Homeodomain-like"/>
    <property type="match status" value="1"/>
</dbReference>
<dbReference type="PRINTS" id="PR00455">
    <property type="entry name" value="HTHTETR"/>
</dbReference>
<name>A0ABW2CC09_9ACTN</name>
<feature type="domain" description="HTH tetR-type" evidence="5">
    <location>
        <begin position="32"/>
        <end position="92"/>
    </location>
</feature>